<keyword evidence="4" id="KW-0804">Transcription</keyword>
<evidence type="ECO:0000256" key="3">
    <source>
        <dbReference type="ARBA" id="ARBA00023125"/>
    </source>
</evidence>
<dbReference type="AlphaFoldDB" id="A0A3S0U9P0"/>
<evidence type="ECO:0000313" key="8">
    <source>
        <dbReference type="Proteomes" id="UP000267430"/>
    </source>
</evidence>
<organism evidence="7 8">
    <name type="scientific">Peribacillus cavernae</name>
    <dbReference type="NCBI Taxonomy" id="1674310"/>
    <lineage>
        <taxon>Bacteria</taxon>
        <taxon>Bacillati</taxon>
        <taxon>Bacillota</taxon>
        <taxon>Bacilli</taxon>
        <taxon>Bacillales</taxon>
        <taxon>Bacillaceae</taxon>
        <taxon>Peribacillus</taxon>
    </lineage>
</organism>
<dbReference type="OrthoDB" id="9812993at2"/>
<accession>A0A3S0U9P0</accession>
<dbReference type="InterPro" id="IPR050624">
    <property type="entry name" value="HTH-type_Tx_Regulator"/>
</dbReference>
<dbReference type="GO" id="GO:0045892">
    <property type="term" value="P:negative regulation of DNA-templated transcription"/>
    <property type="evidence" value="ECO:0007669"/>
    <property type="project" value="UniProtKB-ARBA"/>
</dbReference>
<feature type="DNA-binding region" description="H-T-H motif" evidence="5">
    <location>
        <begin position="25"/>
        <end position="44"/>
    </location>
</feature>
<proteinExistence type="predicted"/>
<evidence type="ECO:0000259" key="6">
    <source>
        <dbReference type="PROSITE" id="PS50977"/>
    </source>
</evidence>
<dbReference type="EMBL" id="RYZZ01000043">
    <property type="protein sequence ID" value="RUQ25184.1"/>
    <property type="molecule type" value="Genomic_DNA"/>
</dbReference>
<keyword evidence="8" id="KW-1185">Reference proteome</keyword>
<name>A0A3S0U9P0_9BACI</name>
<dbReference type="InterPro" id="IPR009057">
    <property type="entry name" value="Homeodomain-like_sf"/>
</dbReference>
<dbReference type="FunFam" id="1.10.10.60:FF:000141">
    <property type="entry name" value="TetR family transcriptional regulator"/>
    <property type="match status" value="1"/>
</dbReference>
<dbReference type="Proteomes" id="UP000267430">
    <property type="component" value="Unassembled WGS sequence"/>
</dbReference>
<gene>
    <name evidence="7" type="ORF">ELQ35_20625</name>
</gene>
<feature type="domain" description="HTH tetR-type" evidence="6">
    <location>
        <begin position="2"/>
        <end position="62"/>
    </location>
</feature>
<comment type="caution">
    <text evidence="7">The sequence shown here is derived from an EMBL/GenBank/DDBJ whole genome shotgun (WGS) entry which is preliminary data.</text>
</comment>
<evidence type="ECO:0000256" key="4">
    <source>
        <dbReference type="ARBA" id="ARBA00023163"/>
    </source>
</evidence>
<keyword evidence="3 5" id="KW-0238">DNA-binding</keyword>
<dbReference type="Gene3D" id="1.10.357.10">
    <property type="entry name" value="Tetracycline Repressor, domain 2"/>
    <property type="match status" value="1"/>
</dbReference>
<dbReference type="InterPro" id="IPR001647">
    <property type="entry name" value="HTH_TetR"/>
</dbReference>
<keyword evidence="1" id="KW-0678">Repressor</keyword>
<dbReference type="Pfam" id="PF00440">
    <property type="entry name" value="TetR_N"/>
    <property type="match status" value="1"/>
</dbReference>
<keyword evidence="2" id="KW-0805">Transcription regulation</keyword>
<dbReference type="InterPro" id="IPR023772">
    <property type="entry name" value="DNA-bd_HTH_TetR-type_CS"/>
</dbReference>
<dbReference type="PANTHER" id="PTHR43479:SF22">
    <property type="entry name" value="TRANSCRIPTIONAL REGULATOR, TETR FAMILY"/>
    <property type="match status" value="1"/>
</dbReference>
<protein>
    <submittedName>
        <fullName evidence="7">TetR/AcrR family transcriptional regulator</fullName>
    </submittedName>
</protein>
<evidence type="ECO:0000313" key="7">
    <source>
        <dbReference type="EMBL" id="RUQ25184.1"/>
    </source>
</evidence>
<reference evidence="7 8" key="1">
    <citation type="submission" date="2018-12" db="EMBL/GenBank/DDBJ databases">
        <title>Bacillus chawlae sp. nov., Bacillus glennii sp. nov., and Bacillus saganii sp. nov. Isolated from the Vehicle Assembly Building at Kennedy Space Center where the Viking Spacecraft were Assembled.</title>
        <authorList>
            <person name="Seuylemezian A."/>
            <person name="Vaishampayan P."/>
        </authorList>
    </citation>
    <scope>NUCLEOTIDE SEQUENCE [LARGE SCALE GENOMIC DNA]</scope>
    <source>
        <strain evidence="7 8">L5</strain>
    </source>
</reference>
<dbReference type="PRINTS" id="PR00455">
    <property type="entry name" value="HTHTETR"/>
</dbReference>
<dbReference type="SUPFAM" id="SSF46689">
    <property type="entry name" value="Homeodomain-like"/>
    <property type="match status" value="1"/>
</dbReference>
<evidence type="ECO:0000256" key="5">
    <source>
        <dbReference type="PROSITE-ProRule" id="PRU00335"/>
    </source>
</evidence>
<evidence type="ECO:0000256" key="1">
    <source>
        <dbReference type="ARBA" id="ARBA00022491"/>
    </source>
</evidence>
<dbReference type="PROSITE" id="PS50977">
    <property type="entry name" value="HTH_TETR_2"/>
    <property type="match status" value="1"/>
</dbReference>
<evidence type="ECO:0000256" key="2">
    <source>
        <dbReference type="ARBA" id="ARBA00023015"/>
    </source>
</evidence>
<dbReference type="PANTHER" id="PTHR43479">
    <property type="entry name" value="ACREF/ENVCD OPERON REPRESSOR-RELATED"/>
    <property type="match status" value="1"/>
</dbReference>
<dbReference type="GO" id="GO:0003677">
    <property type="term" value="F:DNA binding"/>
    <property type="evidence" value="ECO:0007669"/>
    <property type="project" value="UniProtKB-UniRule"/>
</dbReference>
<dbReference type="RefSeq" id="WP_126867063.1">
    <property type="nucleotide sequence ID" value="NZ_JAUSTX010000011.1"/>
</dbReference>
<sequence>MNDRKQHVIKMAHQLFIDKGFQNTSIQDILDYSGISKGTFYNYFSSKNELLVTLFKTIYKRLEKERNGLLIGQDPSNIEIFIKQIEYQMKTNRANKLMTLFEEVLVLNDADLKPFIKQGQLRMLHWLFRRFIDIFGESRKPYLLDCAIMFMGIIHHNLKYQAMAYDSNASMHQVVRYSVERTVKMVDEVSEAGDQLIQPEFLDRWLPDSKNTDPAFQQELYHTVLALKKAVNHNREQSNYLELLDFVQDELSNSKNPRKFLVKSALLSLKEGQETFEKKELQKLDQLVATFFTQKAETD</sequence>
<dbReference type="PROSITE" id="PS01081">
    <property type="entry name" value="HTH_TETR_1"/>
    <property type="match status" value="1"/>
</dbReference>